<comment type="similarity">
    <text evidence="1">Belongs to the ABC transporter superfamily.</text>
</comment>
<keyword evidence="3" id="KW-0547">Nucleotide-binding</keyword>
<dbReference type="RefSeq" id="WP_242687925.1">
    <property type="nucleotide sequence ID" value="NZ_CP036265.1"/>
</dbReference>
<evidence type="ECO:0000256" key="5">
    <source>
        <dbReference type="SAM" id="MobiDB-lite"/>
    </source>
</evidence>
<proteinExistence type="inferred from homology"/>
<dbReference type="EC" id="3.6.3.-" evidence="7"/>
<keyword evidence="7" id="KW-0378">Hydrolase</keyword>
<evidence type="ECO:0000256" key="2">
    <source>
        <dbReference type="ARBA" id="ARBA00022448"/>
    </source>
</evidence>
<dbReference type="GO" id="GO:0016887">
    <property type="term" value="F:ATP hydrolysis activity"/>
    <property type="evidence" value="ECO:0007669"/>
    <property type="project" value="InterPro"/>
</dbReference>
<feature type="compositionally biased region" description="Low complexity" evidence="5">
    <location>
        <begin position="1"/>
        <end position="19"/>
    </location>
</feature>
<evidence type="ECO:0000256" key="4">
    <source>
        <dbReference type="ARBA" id="ARBA00022840"/>
    </source>
</evidence>
<dbReference type="SUPFAM" id="SSF52540">
    <property type="entry name" value="P-loop containing nucleoside triphosphate hydrolases"/>
    <property type="match status" value="1"/>
</dbReference>
<dbReference type="Gene3D" id="3.40.50.300">
    <property type="entry name" value="P-loop containing nucleotide triphosphate hydrolases"/>
    <property type="match status" value="1"/>
</dbReference>
<evidence type="ECO:0000313" key="8">
    <source>
        <dbReference type="Proteomes" id="UP000318741"/>
    </source>
</evidence>
<evidence type="ECO:0000259" key="6">
    <source>
        <dbReference type="PROSITE" id="PS50893"/>
    </source>
</evidence>
<dbReference type="InterPro" id="IPR003439">
    <property type="entry name" value="ABC_transporter-like_ATP-bd"/>
</dbReference>
<dbReference type="PROSITE" id="PS50893">
    <property type="entry name" value="ABC_TRANSPORTER_2"/>
    <property type="match status" value="1"/>
</dbReference>
<dbReference type="PANTHER" id="PTHR43335">
    <property type="entry name" value="ABC TRANSPORTER, ATP-BINDING PROTEIN"/>
    <property type="match status" value="1"/>
</dbReference>
<dbReference type="InterPro" id="IPR027417">
    <property type="entry name" value="P-loop_NTPase"/>
</dbReference>
<keyword evidence="8" id="KW-1185">Reference proteome</keyword>
<evidence type="ECO:0000313" key="7">
    <source>
        <dbReference type="EMBL" id="QDT16926.1"/>
    </source>
</evidence>
<keyword evidence="4 7" id="KW-0067">ATP-binding</keyword>
<dbReference type="PANTHER" id="PTHR43335:SF3">
    <property type="entry name" value="ABC TRANSPORTER"/>
    <property type="match status" value="1"/>
</dbReference>
<dbReference type="Pfam" id="PF00005">
    <property type="entry name" value="ABC_tran"/>
    <property type="match status" value="1"/>
</dbReference>
<dbReference type="SMART" id="SM00382">
    <property type="entry name" value="AAA"/>
    <property type="match status" value="1"/>
</dbReference>
<name>A0A517PC38_9PLAN</name>
<dbReference type="GO" id="GO:0005524">
    <property type="term" value="F:ATP binding"/>
    <property type="evidence" value="ECO:0007669"/>
    <property type="project" value="UniProtKB-KW"/>
</dbReference>
<dbReference type="Proteomes" id="UP000318741">
    <property type="component" value="Chromosome"/>
</dbReference>
<gene>
    <name evidence="7" type="primary">yxlF_2</name>
    <name evidence="7" type="ORF">CA12_30350</name>
</gene>
<reference evidence="7 8" key="1">
    <citation type="submission" date="2019-02" db="EMBL/GenBank/DDBJ databases">
        <title>Deep-cultivation of Planctomycetes and their phenomic and genomic characterization uncovers novel biology.</title>
        <authorList>
            <person name="Wiegand S."/>
            <person name="Jogler M."/>
            <person name="Boedeker C."/>
            <person name="Pinto D."/>
            <person name="Vollmers J."/>
            <person name="Rivas-Marin E."/>
            <person name="Kohn T."/>
            <person name="Peeters S.H."/>
            <person name="Heuer A."/>
            <person name="Rast P."/>
            <person name="Oberbeckmann S."/>
            <person name="Bunk B."/>
            <person name="Jeske O."/>
            <person name="Meyerdierks A."/>
            <person name="Storesund J.E."/>
            <person name="Kallscheuer N."/>
            <person name="Luecker S."/>
            <person name="Lage O.M."/>
            <person name="Pohl T."/>
            <person name="Merkel B.J."/>
            <person name="Hornburger P."/>
            <person name="Mueller R.-W."/>
            <person name="Bruemmer F."/>
            <person name="Labrenz M."/>
            <person name="Spormann A.M."/>
            <person name="Op den Camp H."/>
            <person name="Overmann J."/>
            <person name="Amann R."/>
            <person name="Jetten M.S.M."/>
            <person name="Mascher T."/>
            <person name="Medema M.H."/>
            <person name="Devos D.P."/>
            <person name="Kaster A.-K."/>
            <person name="Ovreas L."/>
            <person name="Rohde M."/>
            <person name="Galperin M.Y."/>
            <person name="Jogler C."/>
        </authorList>
    </citation>
    <scope>NUCLEOTIDE SEQUENCE [LARGE SCALE GENOMIC DNA]</scope>
    <source>
        <strain evidence="7 8">CA12</strain>
    </source>
</reference>
<organism evidence="7 8">
    <name type="scientific">Alienimonas californiensis</name>
    <dbReference type="NCBI Taxonomy" id="2527989"/>
    <lineage>
        <taxon>Bacteria</taxon>
        <taxon>Pseudomonadati</taxon>
        <taxon>Planctomycetota</taxon>
        <taxon>Planctomycetia</taxon>
        <taxon>Planctomycetales</taxon>
        <taxon>Planctomycetaceae</taxon>
        <taxon>Alienimonas</taxon>
    </lineage>
</organism>
<keyword evidence="2" id="KW-0813">Transport</keyword>
<dbReference type="EMBL" id="CP036265">
    <property type="protein sequence ID" value="QDT16926.1"/>
    <property type="molecule type" value="Genomic_DNA"/>
</dbReference>
<evidence type="ECO:0000256" key="1">
    <source>
        <dbReference type="ARBA" id="ARBA00005417"/>
    </source>
</evidence>
<dbReference type="KEGG" id="acaf:CA12_30350"/>
<sequence>MSVAEPSAEAPARAPSNAPAAPPAPIAAETPAIEVIRLSHTYKKHRALQRMEFNVDPGTIHGFVGPNGAGKTTTLKIICTLMKPQQGAVRVFGRDVVRQVHAVRSSIGFMPDHFSMYRQMSVHEYLDFFGAAYGLPTKQRDGVIKNVLELTDMDGRQDDLIKGLSRGMTQRVGLARVLINDPSLLLLDEPASGLDPRARIELMDILRALRGMGKTIFISSHILSELAELCDAVTIVDRGTTKFSGSIDELLSAASGLVTYRVLLDPPRDGAPEPEDLASDLMAIPGVTEVRKCDERPGWLVTFDRDVIPVNDILGGVIALGLPVVGFAEEKKHLNRAFMELTAGGVREA</sequence>
<dbReference type="AlphaFoldDB" id="A0A517PC38"/>
<accession>A0A517PC38</accession>
<dbReference type="CDD" id="cd03230">
    <property type="entry name" value="ABC_DR_subfamily_A"/>
    <property type="match status" value="1"/>
</dbReference>
<feature type="region of interest" description="Disordered" evidence="5">
    <location>
        <begin position="1"/>
        <end position="25"/>
    </location>
</feature>
<evidence type="ECO:0000256" key="3">
    <source>
        <dbReference type="ARBA" id="ARBA00022741"/>
    </source>
</evidence>
<protein>
    <submittedName>
        <fullName evidence="7">Putative ABC transporter ATP-binding protein YxlF</fullName>
        <ecNumber evidence="7">3.6.3.-</ecNumber>
    </submittedName>
</protein>
<feature type="domain" description="ABC transporter" evidence="6">
    <location>
        <begin position="33"/>
        <end position="263"/>
    </location>
</feature>
<dbReference type="InterPro" id="IPR003593">
    <property type="entry name" value="AAA+_ATPase"/>
</dbReference>